<dbReference type="EMBL" id="CADCXU010011874">
    <property type="protein sequence ID" value="CAB0002010.1"/>
    <property type="molecule type" value="Genomic_DNA"/>
</dbReference>
<name>A0A6H5GGF2_9HEMI</name>
<proteinExistence type="predicted"/>
<accession>A0A6H5GGF2</accession>
<dbReference type="AlphaFoldDB" id="A0A6H5GGF2"/>
<feature type="non-terminal residue" evidence="1">
    <location>
        <position position="74"/>
    </location>
</feature>
<organism evidence="1 2">
    <name type="scientific">Nesidiocoris tenuis</name>
    <dbReference type="NCBI Taxonomy" id="355587"/>
    <lineage>
        <taxon>Eukaryota</taxon>
        <taxon>Metazoa</taxon>
        <taxon>Ecdysozoa</taxon>
        <taxon>Arthropoda</taxon>
        <taxon>Hexapoda</taxon>
        <taxon>Insecta</taxon>
        <taxon>Pterygota</taxon>
        <taxon>Neoptera</taxon>
        <taxon>Paraneoptera</taxon>
        <taxon>Hemiptera</taxon>
        <taxon>Heteroptera</taxon>
        <taxon>Panheteroptera</taxon>
        <taxon>Cimicomorpha</taxon>
        <taxon>Miridae</taxon>
        <taxon>Dicyphina</taxon>
        <taxon>Nesidiocoris</taxon>
    </lineage>
</organism>
<evidence type="ECO:0000313" key="1">
    <source>
        <dbReference type="EMBL" id="CAB0002010.1"/>
    </source>
</evidence>
<gene>
    <name evidence="1" type="ORF">NTEN_LOCUS7797</name>
</gene>
<dbReference type="Proteomes" id="UP000479000">
    <property type="component" value="Unassembled WGS sequence"/>
</dbReference>
<evidence type="ECO:0000313" key="2">
    <source>
        <dbReference type="Proteomes" id="UP000479000"/>
    </source>
</evidence>
<keyword evidence="2" id="KW-1185">Reference proteome</keyword>
<reference evidence="1 2" key="1">
    <citation type="submission" date="2020-02" db="EMBL/GenBank/DDBJ databases">
        <authorList>
            <person name="Ferguson B K."/>
        </authorList>
    </citation>
    <scope>NUCLEOTIDE SEQUENCE [LARGE SCALE GENOMIC DNA]</scope>
</reference>
<sequence>MDHTNADLDPLTFSDRIARTICLKLEQTTTFKTIFVKIGSAMYWSSCPYVNIKNTRKSRIRHRICCIFEVKYQG</sequence>
<protein>
    <submittedName>
        <fullName evidence="1">Uncharacterized protein</fullName>
    </submittedName>
</protein>